<evidence type="ECO:0000313" key="1">
    <source>
        <dbReference type="EMBL" id="MFH8543735.1"/>
    </source>
</evidence>
<dbReference type="PANTHER" id="PTHR40267:SF1">
    <property type="entry name" value="BLR3294 PROTEIN"/>
    <property type="match status" value="1"/>
</dbReference>
<accession>A0ABW7QHQ6</accession>
<dbReference type="RefSeq" id="WP_397706978.1">
    <property type="nucleotide sequence ID" value="NZ_JBIRGN010000001.1"/>
</dbReference>
<proteinExistence type="predicted"/>
<dbReference type="Pfam" id="PF17645">
    <property type="entry name" value="Amdase"/>
    <property type="match status" value="1"/>
</dbReference>
<gene>
    <name evidence="1" type="ORF">ACH4F9_01840</name>
</gene>
<organism evidence="1 2">
    <name type="scientific">Streptomyces longisporoflavus</name>
    <dbReference type="NCBI Taxonomy" id="28044"/>
    <lineage>
        <taxon>Bacteria</taxon>
        <taxon>Bacillati</taxon>
        <taxon>Actinomycetota</taxon>
        <taxon>Actinomycetes</taxon>
        <taxon>Kitasatosporales</taxon>
        <taxon>Streptomycetaceae</taxon>
        <taxon>Streptomyces</taxon>
    </lineage>
</organism>
<dbReference type="Gene3D" id="3.40.50.12500">
    <property type="match status" value="1"/>
</dbReference>
<name>A0ABW7QHQ6_9ACTN</name>
<dbReference type="InterPro" id="IPR053714">
    <property type="entry name" value="Iso_Racemase_Enz_sf"/>
</dbReference>
<comment type="caution">
    <text evidence="1">The sequence shown here is derived from an EMBL/GenBank/DDBJ whole genome shotgun (WGS) entry which is preliminary data.</text>
</comment>
<reference evidence="1 2" key="1">
    <citation type="submission" date="2024-10" db="EMBL/GenBank/DDBJ databases">
        <title>The Natural Products Discovery Center: Release of the First 8490 Sequenced Strains for Exploring Actinobacteria Biosynthetic Diversity.</title>
        <authorList>
            <person name="Kalkreuter E."/>
            <person name="Kautsar S.A."/>
            <person name="Yang D."/>
            <person name="Bader C.D."/>
            <person name="Teijaro C.N."/>
            <person name="Fluegel L."/>
            <person name="Davis C.M."/>
            <person name="Simpson J.R."/>
            <person name="Lauterbach L."/>
            <person name="Steele A.D."/>
            <person name="Gui C."/>
            <person name="Meng S."/>
            <person name="Li G."/>
            <person name="Viehrig K."/>
            <person name="Ye F."/>
            <person name="Su P."/>
            <person name="Kiefer A.F."/>
            <person name="Nichols A."/>
            <person name="Cepeda A.J."/>
            <person name="Yan W."/>
            <person name="Fan B."/>
            <person name="Jiang Y."/>
            <person name="Adhikari A."/>
            <person name="Zheng C.-J."/>
            <person name="Schuster L."/>
            <person name="Cowan T.M."/>
            <person name="Smanski M.J."/>
            <person name="Chevrette M.G."/>
            <person name="De Carvalho L.P.S."/>
            <person name="Shen B."/>
        </authorList>
    </citation>
    <scope>NUCLEOTIDE SEQUENCE [LARGE SCALE GENOMIC DNA]</scope>
    <source>
        <strain evidence="1 2">NPDC017990</strain>
    </source>
</reference>
<dbReference type="Proteomes" id="UP001610818">
    <property type="component" value="Unassembled WGS sequence"/>
</dbReference>
<keyword evidence="2" id="KW-1185">Reference proteome</keyword>
<dbReference type="PIRSF" id="PIRSF015736">
    <property type="entry name" value="MI"/>
    <property type="match status" value="1"/>
</dbReference>
<sequence>MGRTNSRAGGKRRVGVVASYDFTRREELGRWFPPGVEWALTFTDEVPYRDNLRLVSRLGRASLLAEPVRELVAGGAEAVAYLCTACSFVDGVAGERALREAMTAYGARRALTTSSAVTDALRAVGARRPAVVHPYQEPVGRLLGGFLEDSGFDVVALTALGLDTVEDVYSVREQQVVDAVVAGDHARADAVFTSCTALPVYDALPHLEERLGKPVISANQATARALLGAVGERARGAGQRLPGHRPTLGT</sequence>
<protein>
    <submittedName>
        <fullName evidence="1">Asp/Glu racemase</fullName>
    </submittedName>
</protein>
<evidence type="ECO:0000313" key="2">
    <source>
        <dbReference type="Proteomes" id="UP001610818"/>
    </source>
</evidence>
<dbReference type="EMBL" id="JBIRGQ010000001">
    <property type="protein sequence ID" value="MFH8543735.1"/>
    <property type="molecule type" value="Genomic_DNA"/>
</dbReference>
<dbReference type="PANTHER" id="PTHR40267">
    <property type="entry name" value="BLR3294 PROTEIN"/>
    <property type="match status" value="1"/>
</dbReference>
<dbReference type="InterPro" id="IPR026286">
    <property type="entry name" value="MaiA/AMDase"/>
</dbReference>